<evidence type="ECO:0000256" key="1">
    <source>
        <dbReference type="SAM" id="Phobius"/>
    </source>
</evidence>
<reference evidence="2 3" key="1">
    <citation type="submission" date="2019-08" db="EMBL/GenBank/DDBJ databases">
        <title>Whole genome of Aphis craccivora.</title>
        <authorList>
            <person name="Voronova N.V."/>
            <person name="Shulinski R.S."/>
            <person name="Bandarenka Y.V."/>
            <person name="Zhorov D.G."/>
            <person name="Warner D."/>
        </authorList>
    </citation>
    <scope>NUCLEOTIDE SEQUENCE [LARGE SCALE GENOMIC DNA]</scope>
    <source>
        <strain evidence="2">180601</strain>
        <tissue evidence="2">Whole Body</tissue>
    </source>
</reference>
<evidence type="ECO:0000313" key="3">
    <source>
        <dbReference type="Proteomes" id="UP000478052"/>
    </source>
</evidence>
<sequence length="97" mass="11343">MIHTAPNVQQREQLIMVHIGVTCKSLEFMLFMLSLSNEELINLYNSALSKHSDSPNFIHIIQVTLIFFFYLNLKHSIDLLFNLICNFNIVFKMLINL</sequence>
<comment type="caution">
    <text evidence="2">The sequence shown here is derived from an EMBL/GenBank/DDBJ whole genome shotgun (WGS) entry which is preliminary data.</text>
</comment>
<feature type="transmembrane region" description="Helical" evidence="1">
    <location>
        <begin position="15"/>
        <end position="35"/>
    </location>
</feature>
<name>A0A6G0Z2Y9_APHCR</name>
<dbReference type="Proteomes" id="UP000478052">
    <property type="component" value="Unassembled WGS sequence"/>
</dbReference>
<keyword evidence="3" id="KW-1185">Reference proteome</keyword>
<dbReference type="EMBL" id="VUJU01001510">
    <property type="protein sequence ID" value="KAF0764985.1"/>
    <property type="molecule type" value="Genomic_DNA"/>
</dbReference>
<feature type="transmembrane region" description="Helical" evidence="1">
    <location>
        <begin position="56"/>
        <end position="73"/>
    </location>
</feature>
<dbReference type="AlphaFoldDB" id="A0A6G0Z2Y9"/>
<keyword evidence="1" id="KW-1133">Transmembrane helix</keyword>
<proteinExistence type="predicted"/>
<organism evidence="2 3">
    <name type="scientific">Aphis craccivora</name>
    <name type="common">Cowpea aphid</name>
    <dbReference type="NCBI Taxonomy" id="307492"/>
    <lineage>
        <taxon>Eukaryota</taxon>
        <taxon>Metazoa</taxon>
        <taxon>Ecdysozoa</taxon>
        <taxon>Arthropoda</taxon>
        <taxon>Hexapoda</taxon>
        <taxon>Insecta</taxon>
        <taxon>Pterygota</taxon>
        <taxon>Neoptera</taxon>
        <taxon>Paraneoptera</taxon>
        <taxon>Hemiptera</taxon>
        <taxon>Sternorrhyncha</taxon>
        <taxon>Aphidomorpha</taxon>
        <taxon>Aphidoidea</taxon>
        <taxon>Aphididae</taxon>
        <taxon>Aphidini</taxon>
        <taxon>Aphis</taxon>
        <taxon>Aphis</taxon>
    </lineage>
</organism>
<gene>
    <name evidence="2" type="ORF">FWK35_00004108</name>
</gene>
<accession>A0A6G0Z2Y9</accession>
<keyword evidence="1" id="KW-0812">Transmembrane</keyword>
<evidence type="ECO:0000313" key="2">
    <source>
        <dbReference type="EMBL" id="KAF0764985.1"/>
    </source>
</evidence>
<protein>
    <submittedName>
        <fullName evidence="2">E3 ubiquitin-protein ligase listerin</fullName>
    </submittedName>
</protein>
<keyword evidence="1" id="KW-0472">Membrane</keyword>